<keyword evidence="2 4" id="KW-0560">Oxidoreductase</keyword>
<feature type="domain" description="Ketoreductase" evidence="3">
    <location>
        <begin position="4"/>
        <end position="182"/>
    </location>
</feature>
<dbReference type="SUPFAM" id="SSF51735">
    <property type="entry name" value="NAD(P)-binding Rossmann-fold domains"/>
    <property type="match status" value="1"/>
</dbReference>
<dbReference type="NCBIfam" id="NF009466">
    <property type="entry name" value="PRK12826.1-2"/>
    <property type="match status" value="1"/>
</dbReference>
<dbReference type="GO" id="GO:0042619">
    <property type="term" value="P:poly-hydroxybutyrate biosynthetic process"/>
    <property type="evidence" value="ECO:0007669"/>
    <property type="project" value="InterPro"/>
</dbReference>
<dbReference type="InterPro" id="IPR036291">
    <property type="entry name" value="NAD(P)-bd_dom_sf"/>
</dbReference>
<dbReference type="PROSITE" id="PS00061">
    <property type="entry name" value="ADH_SHORT"/>
    <property type="match status" value="1"/>
</dbReference>
<dbReference type="FunFam" id="3.40.50.720:FF:000173">
    <property type="entry name" value="3-oxoacyl-[acyl-carrier protein] reductase"/>
    <property type="match status" value="1"/>
</dbReference>
<protein>
    <submittedName>
        <fullName evidence="4">Acetoacetyl-CoA reductase</fullName>
        <ecNumber evidence="4">1.1.1.36</ecNumber>
    </submittedName>
</protein>
<evidence type="ECO:0000313" key="5">
    <source>
        <dbReference type="Proteomes" id="UP000321248"/>
    </source>
</evidence>
<dbReference type="SMART" id="SM00822">
    <property type="entry name" value="PKS_KR"/>
    <property type="match status" value="1"/>
</dbReference>
<evidence type="ECO:0000256" key="1">
    <source>
        <dbReference type="ARBA" id="ARBA00006484"/>
    </source>
</evidence>
<dbReference type="PRINTS" id="PR00081">
    <property type="entry name" value="GDHRDH"/>
</dbReference>
<dbReference type="Proteomes" id="UP000321248">
    <property type="component" value="Unassembled WGS sequence"/>
</dbReference>
<keyword evidence="5" id="KW-1185">Reference proteome</keyword>
<dbReference type="GO" id="GO:0005737">
    <property type="term" value="C:cytoplasm"/>
    <property type="evidence" value="ECO:0007669"/>
    <property type="project" value="InterPro"/>
</dbReference>
<dbReference type="EMBL" id="VRTS01000001">
    <property type="protein sequence ID" value="TXK65830.1"/>
    <property type="molecule type" value="Genomic_DNA"/>
</dbReference>
<dbReference type="InterPro" id="IPR057326">
    <property type="entry name" value="KR_dom"/>
</dbReference>
<dbReference type="RefSeq" id="WP_147890503.1">
    <property type="nucleotide sequence ID" value="NZ_VRTS01000001.1"/>
</dbReference>
<gene>
    <name evidence="4" type="primary">phbB</name>
    <name evidence="4" type="ORF">FU658_01635</name>
</gene>
<dbReference type="PANTHER" id="PTHR42879:SF2">
    <property type="entry name" value="3-OXOACYL-[ACYL-CARRIER-PROTEIN] REDUCTASE FABG"/>
    <property type="match status" value="1"/>
</dbReference>
<sequence>MNPPVALVTGGLGGLGTTICQQLARDHLVVAVDLASDAARVDAWRARDGHEGIEFIACDVTDDAACAALAKDVQARHGGIRTLVNAAGITRDATLRKLEPEHWEDVIRVNLGGAYHMSRHVLEGMLARGEGRIVNIGSINGQTGQFGQTNYAAAKAGLHGFTMSLARETASKGITVNTVSPGYIDTEMTRAIREDIRERIVSSIPVGRIGQPEDIARVVSFLCGPGSDYITGANIPVNGGLFMSF</sequence>
<dbReference type="GO" id="GO:0032787">
    <property type="term" value="P:monocarboxylic acid metabolic process"/>
    <property type="evidence" value="ECO:0007669"/>
    <property type="project" value="UniProtKB-ARBA"/>
</dbReference>
<evidence type="ECO:0000313" key="4">
    <source>
        <dbReference type="EMBL" id="TXK65830.1"/>
    </source>
</evidence>
<dbReference type="Pfam" id="PF13561">
    <property type="entry name" value="adh_short_C2"/>
    <property type="match status" value="1"/>
</dbReference>
<name>A0A5C8KX65_9GAMM</name>
<dbReference type="Gene3D" id="3.40.50.720">
    <property type="entry name" value="NAD(P)-binding Rossmann-like Domain"/>
    <property type="match status" value="1"/>
</dbReference>
<dbReference type="InterPro" id="IPR020904">
    <property type="entry name" value="Sc_DH/Rdtase_CS"/>
</dbReference>
<dbReference type="PRINTS" id="PR00080">
    <property type="entry name" value="SDRFAMILY"/>
</dbReference>
<proteinExistence type="inferred from homology"/>
<dbReference type="AlphaFoldDB" id="A0A5C8KX65"/>
<dbReference type="GO" id="GO:0018454">
    <property type="term" value="F:acetoacetyl-CoA reductase activity"/>
    <property type="evidence" value="ECO:0007669"/>
    <property type="project" value="UniProtKB-EC"/>
</dbReference>
<accession>A0A5C8KX65</accession>
<comment type="similarity">
    <text evidence="1">Belongs to the short-chain dehydrogenases/reductases (SDR) family.</text>
</comment>
<dbReference type="EC" id="1.1.1.36" evidence="4"/>
<evidence type="ECO:0000259" key="3">
    <source>
        <dbReference type="SMART" id="SM00822"/>
    </source>
</evidence>
<reference evidence="4 5" key="1">
    <citation type="submission" date="2019-08" db="EMBL/GenBank/DDBJ databases">
        <authorList>
            <person name="Karlyshev A.V."/>
        </authorList>
    </citation>
    <scope>NUCLEOTIDE SEQUENCE [LARGE SCALE GENOMIC DNA]</scope>
    <source>
        <strain evidence="4 5">Alg18-2.2</strain>
    </source>
</reference>
<dbReference type="InterPro" id="IPR002347">
    <property type="entry name" value="SDR_fam"/>
</dbReference>
<comment type="caution">
    <text evidence="4">The sequence shown here is derived from an EMBL/GenBank/DDBJ whole genome shotgun (WGS) entry which is preliminary data.</text>
</comment>
<dbReference type="OrthoDB" id="9804774at2"/>
<evidence type="ECO:0000256" key="2">
    <source>
        <dbReference type="ARBA" id="ARBA00023002"/>
    </source>
</evidence>
<dbReference type="NCBIfam" id="NF009464">
    <property type="entry name" value="PRK12824.1"/>
    <property type="match status" value="1"/>
</dbReference>
<dbReference type="InterPro" id="IPR011283">
    <property type="entry name" value="Acetoacetyl-CoA_reductase"/>
</dbReference>
<organism evidence="4 5">
    <name type="scientific">Alkalisalibacterium limincola</name>
    <dbReference type="NCBI Taxonomy" id="2699169"/>
    <lineage>
        <taxon>Bacteria</taxon>
        <taxon>Pseudomonadati</taxon>
        <taxon>Pseudomonadota</taxon>
        <taxon>Gammaproteobacteria</taxon>
        <taxon>Lysobacterales</taxon>
        <taxon>Lysobacteraceae</taxon>
        <taxon>Alkalisalibacterium</taxon>
    </lineage>
</organism>
<dbReference type="PANTHER" id="PTHR42879">
    <property type="entry name" value="3-OXOACYL-(ACYL-CARRIER-PROTEIN) REDUCTASE"/>
    <property type="match status" value="1"/>
</dbReference>
<dbReference type="NCBIfam" id="TIGR01829">
    <property type="entry name" value="AcAcCoA_reduct"/>
    <property type="match status" value="1"/>
</dbReference>
<dbReference type="InterPro" id="IPR050259">
    <property type="entry name" value="SDR"/>
</dbReference>